<dbReference type="AlphaFoldDB" id="A0A644ZQF0"/>
<dbReference type="EMBL" id="VSSQ01010015">
    <property type="protein sequence ID" value="MPM43200.1"/>
    <property type="molecule type" value="Genomic_DNA"/>
</dbReference>
<organism evidence="1">
    <name type="scientific">bioreactor metagenome</name>
    <dbReference type="NCBI Taxonomy" id="1076179"/>
    <lineage>
        <taxon>unclassified sequences</taxon>
        <taxon>metagenomes</taxon>
        <taxon>ecological metagenomes</taxon>
    </lineage>
</organism>
<reference evidence="1" key="1">
    <citation type="submission" date="2019-08" db="EMBL/GenBank/DDBJ databases">
        <authorList>
            <person name="Kucharzyk K."/>
            <person name="Murdoch R.W."/>
            <person name="Higgins S."/>
            <person name="Loffler F."/>
        </authorList>
    </citation>
    <scope>NUCLEOTIDE SEQUENCE</scope>
</reference>
<protein>
    <submittedName>
        <fullName evidence="1">Uncharacterized protein</fullName>
    </submittedName>
</protein>
<proteinExistence type="predicted"/>
<name>A0A644ZQF0_9ZZZZ</name>
<sequence length="83" mass="8874">MGGVELACSVLAALGEVGEICRREGEDTSRFVHQLLGCYPVTAAGNLFDHLAGACGVDDHRNRSTRHGLDRRHAEVLLGLGVF</sequence>
<evidence type="ECO:0000313" key="1">
    <source>
        <dbReference type="EMBL" id="MPM43200.1"/>
    </source>
</evidence>
<comment type="caution">
    <text evidence="1">The sequence shown here is derived from an EMBL/GenBank/DDBJ whole genome shotgun (WGS) entry which is preliminary data.</text>
</comment>
<accession>A0A644ZQF0</accession>
<gene>
    <name evidence="1" type="ORF">SDC9_89873</name>
</gene>